<proteinExistence type="predicted"/>
<sequence length="248" mass="29124">MPATEPDLKDILKSLREDIKIIKDSQKRLETEFSQSINQCHEKVDENRSLIDKQNIIIQKQQEIIDMISGENVNLKKNIELLQEEIDFVKQENRSKTLEIHGLPVQKNETLAAAVSNLAISIGFKNWNSEKVDECFQLPKTTSFEYPTIVLRLNKKQDKEEFKVRRDLNTSHIGMQKVSPIYVNESLTEIRRKLLGKARIFKKERKWKYVWIKNGKIFLRNTDNSKVYQICTQKQLNELMMSYPQLNG</sequence>
<gene>
    <name evidence="3" type="ORF">RI129_005392</name>
</gene>
<dbReference type="Proteomes" id="UP001329430">
    <property type="component" value="Chromosome 3"/>
</dbReference>
<dbReference type="EMBL" id="JAVRBK010000003">
    <property type="protein sequence ID" value="KAK5646928.1"/>
    <property type="molecule type" value="Genomic_DNA"/>
</dbReference>
<feature type="domain" description="FP protein C-terminal" evidence="2">
    <location>
        <begin position="191"/>
        <end position="239"/>
    </location>
</feature>
<keyword evidence="1" id="KW-0175">Coiled coil</keyword>
<reference evidence="3 4" key="1">
    <citation type="journal article" date="2024" name="Insects">
        <title>An Improved Chromosome-Level Genome Assembly of the Firefly Pyrocoelia pectoralis.</title>
        <authorList>
            <person name="Fu X."/>
            <person name="Meyer-Rochow V.B."/>
            <person name="Ballantyne L."/>
            <person name="Zhu X."/>
        </authorList>
    </citation>
    <scope>NUCLEOTIDE SEQUENCE [LARGE SCALE GENOMIC DNA]</scope>
    <source>
        <strain evidence="3">XCY_ONT2</strain>
    </source>
</reference>
<evidence type="ECO:0000313" key="3">
    <source>
        <dbReference type="EMBL" id="KAK5646928.1"/>
    </source>
</evidence>
<dbReference type="AlphaFoldDB" id="A0AAN7ZSB0"/>
<name>A0AAN7ZSB0_9COLE</name>
<organism evidence="3 4">
    <name type="scientific">Pyrocoelia pectoralis</name>
    <dbReference type="NCBI Taxonomy" id="417401"/>
    <lineage>
        <taxon>Eukaryota</taxon>
        <taxon>Metazoa</taxon>
        <taxon>Ecdysozoa</taxon>
        <taxon>Arthropoda</taxon>
        <taxon>Hexapoda</taxon>
        <taxon>Insecta</taxon>
        <taxon>Pterygota</taxon>
        <taxon>Neoptera</taxon>
        <taxon>Endopterygota</taxon>
        <taxon>Coleoptera</taxon>
        <taxon>Polyphaga</taxon>
        <taxon>Elateriformia</taxon>
        <taxon>Elateroidea</taxon>
        <taxon>Lampyridae</taxon>
        <taxon>Lampyrinae</taxon>
        <taxon>Pyrocoelia</taxon>
    </lineage>
</organism>
<evidence type="ECO:0000256" key="1">
    <source>
        <dbReference type="SAM" id="Coils"/>
    </source>
</evidence>
<dbReference type="Pfam" id="PF25298">
    <property type="entry name" value="Baculo_FP_2nd"/>
    <property type="match status" value="1"/>
</dbReference>
<evidence type="ECO:0000259" key="2">
    <source>
        <dbReference type="Pfam" id="PF25298"/>
    </source>
</evidence>
<evidence type="ECO:0000313" key="4">
    <source>
        <dbReference type="Proteomes" id="UP001329430"/>
    </source>
</evidence>
<comment type="caution">
    <text evidence="3">The sequence shown here is derived from an EMBL/GenBank/DDBJ whole genome shotgun (WGS) entry which is preliminary data.</text>
</comment>
<dbReference type="InterPro" id="IPR057251">
    <property type="entry name" value="FP_C"/>
</dbReference>
<keyword evidence="4" id="KW-1185">Reference proteome</keyword>
<feature type="coiled-coil region" evidence="1">
    <location>
        <begin position="65"/>
        <end position="99"/>
    </location>
</feature>
<protein>
    <recommendedName>
        <fullName evidence="2">FP protein C-terminal domain-containing protein</fullName>
    </recommendedName>
</protein>
<accession>A0AAN7ZSB0</accession>